<name>A0A4R4IRA1_9GAMM</name>
<evidence type="ECO:0000313" key="1">
    <source>
        <dbReference type="EMBL" id="TDB43186.1"/>
    </source>
</evidence>
<proteinExistence type="predicted"/>
<evidence type="ECO:0008006" key="3">
    <source>
        <dbReference type="Google" id="ProtNLM"/>
    </source>
</evidence>
<comment type="caution">
    <text evidence="1">The sequence shown here is derived from an EMBL/GenBank/DDBJ whole genome shotgun (WGS) entry which is preliminary data.</text>
</comment>
<dbReference type="EMBL" id="PUJY01000096">
    <property type="protein sequence ID" value="TDB43186.1"/>
    <property type="molecule type" value="Genomic_DNA"/>
</dbReference>
<dbReference type="Pfam" id="PF15594">
    <property type="entry name" value="Imm50"/>
    <property type="match status" value="1"/>
</dbReference>
<reference evidence="1 2" key="1">
    <citation type="journal article" date="2019" name="Int. J. Syst. Evol. Microbiol.">
        <title>Photorhabdus khanii subsp. guanajuatensis subsp. nov., isolated from Heterorhabditis atacamensis, and Photorhabdus luminescens subsp. mexicana subsp. nov., isolated from Heterorhabditis mexicana entomopathogenic nematodes.</title>
        <authorList>
            <person name="Machado R.A.R."/>
            <person name="Bruno P."/>
            <person name="Arce C.C.M."/>
            <person name="Liechti N."/>
            <person name="Kohler A."/>
            <person name="Bernal J."/>
            <person name="Bruggmann R."/>
            <person name="Turlings T.C.J."/>
        </authorList>
    </citation>
    <scope>NUCLEOTIDE SEQUENCE [LARGE SCALE GENOMIC DNA]</scope>
    <source>
        <strain evidence="1 2">MEX20-17</strain>
    </source>
</reference>
<accession>A0A4R4IRA1</accession>
<dbReference type="RefSeq" id="WP_132356389.1">
    <property type="nucleotide sequence ID" value="NZ_CAWOJO010000096.1"/>
</dbReference>
<dbReference type="InterPro" id="IPR028957">
    <property type="entry name" value="Imm50"/>
</dbReference>
<gene>
    <name evidence="1" type="ORF">C5467_23590</name>
</gene>
<evidence type="ECO:0000313" key="2">
    <source>
        <dbReference type="Proteomes" id="UP000295598"/>
    </source>
</evidence>
<organism evidence="1 2">
    <name type="scientific">Photorhabdus khanii subsp. guanajuatensis</name>
    <dbReference type="NCBI Taxonomy" id="2100166"/>
    <lineage>
        <taxon>Bacteria</taxon>
        <taxon>Pseudomonadati</taxon>
        <taxon>Pseudomonadota</taxon>
        <taxon>Gammaproteobacteria</taxon>
        <taxon>Enterobacterales</taxon>
        <taxon>Morganellaceae</taxon>
        <taxon>Photorhabdus</taxon>
    </lineage>
</organism>
<sequence>MWFSNAIRNEQIKYMFNNEFDIRNIEFTGYEFHHHSLVTFSFICKNIPSVYPKKWENKGFNSISLILSMASIHSFESRGRKVGFICSPKIDSTHNASSIEIIHSDFHLSCNADFLTIEGITPGIDIRWD</sequence>
<dbReference type="AlphaFoldDB" id="A0A4R4IRA1"/>
<protein>
    <recommendedName>
        <fullName evidence="3">Immunity protein 50</fullName>
    </recommendedName>
</protein>
<dbReference type="Proteomes" id="UP000295598">
    <property type="component" value="Unassembled WGS sequence"/>
</dbReference>